<proteinExistence type="predicted"/>
<sequence length="88" mass="9411">MMAVPDQEAATVYEVLIEGMSSRFRVQGRSFEARLFQEMCKQLRIHKTGTTTLHSQSDGKIQSHSWIAAGIGGGKGSEGLGFAVAAGP</sequence>
<dbReference type="EMBL" id="JAGKHQ010000003">
    <property type="protein sequence ID" value="KAG7519414.1"/>
    <property type="molecule type" value="Genomic_DNA"/>
</dbReference>
<evidence type="ECO:0000313" key="1">
    <source>
        <dbReference type="EMBL" id="KAG7519414.1"/>
    </source>
</evidence>
<name>A0AAV6SPG8_SOLSE</name>
<accession>A0AAV6SPG8</accession>
<gene>
    <name evidence="1" type="ORF">JOB18_008228</name>
</gene>
<comment type="caution">
    <text evidence="1">The sequence shown here is derived from an EMBL/GenBank/DDBJ whole genome shotgun (WGS) entry which is preliminary data.</text>
</comment>
<evidence type="ECO:0000313" key="2">
    <source>
        <dbReference type="Proteomes" id="UP000693946"/>
    </source>
</evidence>
<reference evidence="1 2" key="1">
    <citation type="journal article" date="2021" name="Sci. Rep.">
        <title>Chromosome anchoring in Senegalese sole (Solea senegalensis) reveals sex-associated markers and genome rearrangements in flatfish.</title>
        <authorList>
            <person name="Guerrero-Cozar I."/>
            <person name="Gomez-Garrido J."/>
            <person name="Berbel C."/>
            <person name="Martinez-Blanch J.F."/>
            <person name="Alioto T."/>
            <person name="Claros M.G."/>
            <person name="Gagnaire P.A."/>
            <person name="Manchado M."/>
        </authorList>
    </citation>
    <scope>NUCLEOTIDE SEQUENCE [LARGE SCALE GENOMIC DNA]</scope>
    <source>
        <strain evidence="1">Sse05_10M</strain>
    </source>
</reference>
<dbReference type="AlphaFoldDB" id="A0AAV6SPG8"/>
<organism evidence="1 2">
    <name type="scientific">Solea senegalensis</name>
    <name type="common">Senegalese sole</name>
    <dbReference type="NCBI Taxonomy" id="28829"/>
    <lineage>
        <taxon>Eukaryota</taxon>
        <taxon>Metazoa</taxon>
        <taxon>Chordata</taxon>
        <taxon>Craniata</taxon>
        <taxon>Vertebrata</taxon>
        <taxon>Euteleostomi</taxon>
        <taxon>Actinopterygii</taxon>
        <taxon>Neopterygii</taxon>
        <taxon>Teleostei</taxon>
        <taxon>Neoteleostei</taxon>
        <taxon>Acanthomorphata</taxon>
        <taxon>Carangaria</taxon>
        <taxon>Pleuronectiformes</taxon>
        <taxon>Pleuronectoidei</taxon>
        <taxon>Soleidae</taxon>
        <taxon>Solea</taxon>
    </lineage>
</organism>
<protein>
    <submittedName>
        <fullName evidence="1">Uncharacterized protein</fullName>
    </submittedName>
</protein>
<keyword evidence="2" id="KW-1185">Reference proteome</keyword>
<dbReference type="Proteomes" id="UP000693946">
    <property type="component" value="Linkage Group LG11"/>
</dbReference>